<sequence>MAFRSREPPPRSRAPAPTTIHDLGEDLILEIFLRLPSLPSLVRAAFACRAFLAAVRSSPAFRRRFRALHGPPVLGVFLGQDVTDVRSYVPLRRQSDPGFSAAARGSDFFVNRVPDFLAGARWHVVACRGGFVLLFDWITRRIAAYNPLTGALDLFPAPPAGGGELACHGYHMVPCDCDEAPGSFRVVSLFRDGSQLRAAIFSSATRAWQILPWTGEAPAQQLVRRHKLLTGPQVEGRVYWTHARRAYCIVLDTATLQFSSIDLPAHLKGQGHKYRTGQTKDGKLCIVHAMELTISIWLQTTDSGGADQWRLDCVIPLDGEILKVTKGSPAEHSSLQVWMIFDGIVYLSTSETSGGAIKLRSFLSFCLETRKLEKLFCKTAYNDFYPYIMAWPPSLLGNN</sequence>
<accession>A0A835ART9</accession>
<dbReference type="PANTHER" id="PTHR33207">
    <property type="entry name" value="F-BOX DOMAIN CONTAINING PROTEIN-RELATED"/>
    <property type="match status" value="1"/>
</dbReference>
<organism evidence="2 3">
    <name type="scientific">Digitaria exilis</name>
    <dbReference type="NCBI Taxonomy" id="1010633"/>
    <lineage>
        <taxon>Eukaryota</taxon>
        <taxon>Viridiplantae</taxon>
        <taxon>Streptophyta</taxon>
        <taxon>Embryophyta</taxon>
        <taxon>Tracheophyta</taxon>
        <taxon>Spermatophyta</taxon>
        <taxon>Magnoliopsida</taxon>
        <taxon>Liliopsida</taxon>
        <taxon>Poales</taxon>
        <taxon>Poaceae</taxon>
        <taxon>PACMAD clade</taxon>
        <taxon>Panicoideae</taxon>
        <taxon>Panicodae</taxon>
        <taxon>Paniceae</taxon>
        <taxon>Anthephorinae</taxon>
        <taxon>Digitaria</taxon>
    </lineage>
</organism>
<evidence type="ECO:0000259" key="1">
    <source>
        <dbReference type="Pfam" id="PF23635"/>
    </source>
</evidence>
<dbReference type="OrthoDB" id="691522at2759"/>
<dbReference type="AlphaFoldDB" id="A0A835ART9"/>
<dbReference type="InterPro" id="IPR036047">
    <property type="entry name" value="F-box-like_dom_sf"/>
</dbReference>
<keyword evidence="3" id="KW-1185">Reference proteome</keyword>
<protein>
    <recommendedName>
        <fullName evidence="1">F-box protein AT5G49610-like beta-propeller domain-containing protein</fullName>
    </recommendedName>
</protein>
<dbReference type="InterPro" id="IPR056594">
    <property type="entry name" value="AT5G49610-like_b-prop"/>
</dbReference>
<name>A0A835ART9_9POAL</name>
<dbReference type="SUPFAM" id="SSF81383">
    <property type="entry name" value="F-box domain"/>
    <property type="match status" value="1"/>
</dbReference>
<evidence type="ECO:0000313" key="3">
    <source>
        <dbReference type="Proteomes" id="UP000636709"/>
    </source>
</evidence>
<gene>
    <name evidence="2" type="ORF">HU200_053537</name>
</gene>
<dbReference type="Pfam" id="PF23635">
    <property type="entry name" value="Beta-prop_AT5G49610-like"/>
    <property type="match status" value="1"/>
</dbReference>
<feature type="domain" description="F-box protein AT5G49610-like beta-propeller" evidence="1">
    <location>
        <begin position="123"/>
        <end position="394"/>
    </location>
</feature>
<evidence type="ECO:0000313" key="2">
    <source>
        <dbReference type="EMBL" id="KAF8666428.1"/>
    </source>
</evidence>
<dbReference type="Proteomes" id="UP000636709">
    <property type="component" value="Unassembled WGS sequence"/>
</dbReference>
<comment type="caution">
    <text evidence="2">The sequence shown here is derived from an EMBL/GenBank/DDBJ whole genome shotgun (WGS) entry which is preliminary data.</text>
</comment>
<proteinExistence type="predicted"/>
<reference evidence="2" key="1">
    <citation type="submission" date="2020-07" db="EMBL/GenBank/DDBJ databases">
        <title>Genome sequence and genetic diversity analysis of an under-domesticated orphan crop, white fonio (Digitaria exilis).</title>
        <authorList>
            <person name="Bennetzen J.L."/>
            <person name="Chen S."/>
            <person name="Ma X."/>
            <person name="Wang X."/>
            <person name="Yssel A.E.J."/>
            <person name="Chaluvadi S.R."/>
            <person name="Johnson M."/>
            <person name="Gangashetty P."/>
            <person name="Hamidou F."/>
            <person name="Sanogo M.D."/>
            <person name="Zwaenepoel A."/>
            <person name="Wallace J."/>
            <person name="Van De Peer Y."/>
            <person name="Van Deynze A."/>
        </authorList>
    </citation>
    <scope>NUCLEOTIDE SEQUENCE</scope>
    <source>
        <tissue evidence="2">Leaves</tissue>
    </source>
</reference>
<dbReference type="EMBL" id="JACEFO010002306">
    <property type="protein sequence ID" value="KAF8666428.1"/>
    <property type="molecule type" value="Genomic_DNA"/>
</dbReference>